<comment type="caution">
    <text evidence="1">The sequence shown here is derived from an EMBL/GenBank/DDBJ whole genome shotgun (WGS) entry which is preliminary data.</text>
</comment>
<keyword evidence="2" id="KW-1185">Reference proteome</keyword>
<proteinExistence type="predicted"/>
<dbReference type="Proteomes" id="UP001629113">
    <property type="component" value="Unassembled WGS sequence"/>
</dbReference>
<organism evidence="1 2">
    <name type="scientific">Phlyctema vagabunda</name>
    <dbReference type="NCBI Taxonomy" id="108571"/>
    <lineage>
        <taxon>Eukaryota</taxon>
        <taxon>Fungi</taxon>
        <taxon>Dikarya</taxon>
        <taxon>Ascomycota</taxon>
        <taxon>Pezizomycotina</taxon>
        <taxon>Leotiomycetes</taxon>
        <taxon>Helotiales</taxon>
        <taxon>Dermateaceae</taxon>
        <taxon>Phlyctema</taxon>
    </lineage>
</organism>
<dbReference type="EMBL" id="JBFCZG010000009">
    <property type="protein sequence ID" value="KAL3418528.1"/>
    <property type="molecule type" value="Genomic_DNA"/>
</dbReference>
<protein>
    <recommendedName>
        <fullName evidence="3">LAGLIDADG homing endonuclease</fullName>
    </recommendedName>
</protein>
<name>A0ABR4P5E2_9HELO</name>
<evidence type="ECO:0000313" key="1">
    <source>
        <dbReference type="EMBL" id="KAL3418528.1"/>
    </source>
</evidence>
<accession>A0ABR4P5E2</accession>
<gene>
    <name evidence="1" type="ORF">PVAG01_10244</name>
</gene>
<reference evidence="1 2" key="1">
    <citation type="submission" date="2024-06" db="EMBL/GenBank/DDBJ databases">
        <title>Complete genome of Phlyctema vagabunda strain 19-DSS-EL-015.</title>
        <authorList>
            <person name="Fiorenzani C."/>
        </authorList>
    </citation>
    <scope>NUCLEOTIDE SEQUENCE [LARGE SCALE GENOMIC DNA]</scope>
    <source>
        <strain evidence="1 2">19-DSS-EL-015</strain>
    </source>
</reference>
<evidence type="ECO:0000313" key="2">
    <source>
        <dbReference type="Proteomes" id="UP001629113"/>
    </source>
</evidence>
<sequence>MSYIGDHQDYEFFPIELPKRTWLERIADFFCISKTSFASRKLRKINNTIRQMEEKALQKQYDYR</sequence>
<evidence type="ECO:0008006" key="3">
    <source>
        <dbReference type="Google" id="ProtNLM"/>
    </source>
</evidence>